<evidence type="ECO:0000259" key="2">
    <source>
        <dbReference type="Pfam" id="PF01464"/>
    </source>
</evidence>
<dbReference type="AlphaFoldDB" id="A0A017HSN2"/>
<sequence length="187" mass="19550">MLAALGACAPQSQVEAVVPEALPVMAWDHQGPHTDQWTEATLEALRSQGAALLSEVPGDIGTWCPHYVQAEPEERAAFWAGLLSALARFESTWNPRAVGGGGQWFGLVQISPGTAQSYGCAADSGQELTDGAANLQCAVQIASRTVTRDGVVAAGGGGFAADWGPFASAEKRQQMAQWVSSQSYCQG</sequence>
<keyword evidence="4" id="KW-1185">Reference proteome</keyword>
<accession>A0A017HSN2</accession>
<dbReference type="HOGENOM" id="CLU_079068_1_0_5"/>
<dbReference type="STRING" id="442562.Rumeso_01265"/>
<dbReference type="SUPFAM" id="SSF53955">
    <property type="entry name" value="Lysozyme-like"/>
    <property type="match status" value="1"/>
</dbReference>
<feature type="domain" description="Transglycosylase SLT" evidence="2">
    <location>
        <begin position="72"/>
        <end position="146"/>
    </location>
</feature>
<dbReference type="InterPro" id="IPR008258">
    <property type="entry name" value="Transglycosylase_SLT_dom_1"/>
</dbReference>
<comment type="similarity">
    <text evidence="1">Belongs to the virb1 family.</text>
</comment>
<proteinExistence type="inferred from homology"/>
<name>A0A017HSN2_9RHOB</name>
<evidence type="ECO:0000313" key="4">
    <source>
        <dbReference type="Proteomes" id="UP000019666"/>
    </source>
</evidence>
<dbReference type="OrthoDB" id="5763339at2"/>
<gene>
    <name evidence="3" type="ORF">Rumeso_01265</name>
</gene>
<evidence type="ECO:0000313" key="3">
    <source>
        <dbReference type="EMBL" id="EYD77153.1"/>
    </source>
</evidence>
<protein>
    <recommendedName>
        <fullName evidence="2">Transglycosylase SLT domain-containing protein</fullName>
    </recommendedName>
</protein>
<organism evidence="3 4">
    <name type="scientific">Rubellimicrobium mesophilum DSM 19309</name>
    <dbReference type="NCBI Taxonomy" id="442562"/>
    <lineage>
        <taxon>Bacteria</taxon>
        <taxon>Pseudomonadati</taxon>
        <taxon>Pseudomonadota</taxon>
        <taxon>Alphaproteobacteria</taxon>
        <taxon>Rhodobacterales</taxon>
        <taxon>Roseobacteraceae</taxon>
        <taxon>Rubellimicrobium</taxon>
    </lineage>
</organism>
<dbReference type="RefSeq" id="WP_051521200.1">
    <property type="nucleotide sequence ID" value="NZ_KK088568.1"/>
</dbReference>
<evidence type="ECO:0000256" key="1">
    <source>
        <dbReference type="ARBA" id="ARBA00009387"/>
    </source>
</evidence>
<dbReference type="Proteomes" id="UP000019666">
    <property type="component" value="Unassembled WGS sequence"/>
</dbReference>
<comment type="caution">
    <text evidence="3">The sequence shown here is derived from an EMBL/GenBank/DDBJ whole genome shotgun (WGS) entry which is preliminary data.</text>
</comment>
<dbReference type="EMBL" id="AOSK01000035">
    <property type="protein sequence ID" value="EYD77153.1"/>
    <property type="molecule type" value="Genomic_DNA"/>
</dbReference>
<dbReference type="Gene3D" id="1.10.530.10">
    <property type="match status" value="1"/>
</dbReference>
<reference evidence="3 4" key="1">
    <citation type="submission" date="2013-02" db="EMBL/GenBank/DDBJ databases">
        <authorList>
            <person name="Fiebig A."/>
            <person name="Goeker M."/>
            <person name="Klenk H.-P.P."/>
        </authorList>
    </citation>
    <scope>NUCLEOTIDE SEQUENCE [LARGE SCALE GENOMIC DNA]</scope>
    <source>
        <strain evidence="3 4">DSM 19309</strain>
    </source>
</reference>
<dbReference type="Pfam" id="PF01464">
    <property type="entry name" value="SLT"/>
    <property type="match status" value="1"/>
</dbReference>
<dbReference type="InterPro" id="IPR023346">
    <property type="entry name" value="Lysozyme-like_dom_sf"/>
</dbReference>